<accession>K0KTF7</accession>
<dbReference type="GO" id="GO:0003712">
    <property type="term" value="F:transcription coregulator activity"/>
    <property type="evidence" value="ECO:0007669"/>
    <property type="project" value="InterPro"/>
</dbReference>
<feature type="compositionally biased region" description="Low complexity" evidence="9">
    <location>
        <begin position="118"/>
        <end position="165"/>
    </location>
</feature>
<evidence type="ECO:0000256" key="6">
    <source>
        <dbReference type="ARBA" id="ARBA00023163"/>
    </source>
</evidence>
<dbReference type="GO" id="GO:0006355">
    <property type="term" value="P:regulation of DNA-templated transcription"/>
    <property type="evidence" value="ECO:0007669"/>
    <property type="project" value="InterPro"/>
</dbReference>
<evidence type="ECO:0000256" key="5">
    <source>
        <dbReference type="ARBA" id="ARBA00023159"/>
    </source>
</evidence>
<dbReference type="Proteomes" id="UP000009328">
    <property type="component" value="Unassembled WGS sequence"/>
</dbReference>
<reference evidence="10 11" key="1">
    <citation type="journal article" date="2012" name="Eukaryot. Cell">
        <title>Draft genome sequence of Wickerhamomyces ciferrii NRRL Y-1031 F-60-10.</title>
        <authorList>
            <person name="Schneider J."/>
            <person name="Andrea H."/>
            <person name="Blom J."/>
            <person name="Jaenicke S."/>
            <person name="Ruckert C."/>
            <person name="Schorsch C."/>
            <person name="Szczepanowski R."/>
            <person name="Farwick M."/>
            <person name="Goesmann A."/>
            <person name="Puhler A."/>
            <person name="Schaffer S."/>
            <person name="Tauch A."/>
            <person name="Kohler T."/>
            <person name="Brinkrolf K."/>
        </authorList>
    </citation>
    <scope>NUCLEOTIDE SEQUENCE [LARGE SCALE GENOMIC DNA]</scope>
    <source>
        <strain evidence="11">ATCC 14091 / BCRC 22168 / CBS 111 / JCM 3599 / NBRC 0793 / NRRL Y-1031 F-60-10</strain>
    </source>
</reference>
<protein>
    <recommendedName>
        <fullName evidence="3 8">Mediator of RNA polymerase II transcription subunit 31</fullName>
    </recommendedName>
</protein>
<evidence type="ECO:0000256" key="8">
    <source>
        <dbReference type="RuleBase" id="RU364129"/>
    </source>
</evidence>
<dbReference type="PANTHER" id="PTHR13186">
    <property type="entry name" value="MEDIATOR OF RNA POLYMERASE II TRANSCRIPTION SUBUNIT 31"/>
    <property type="match status" value="1"/>
</dbReference>
<evidence type="ECO:0000256" key="1">
    <source>
        <dbReference type="ARBA" id="ARBA00004123"/>
    </source>
</evidence>
<sequence>MELPTRWEVELEFVQALANLQYLNFLAQNKYLEDEQFLQYLKYLEYWRKPEYSKYLVYPNCLHILTLLQSEQFRQQILRADVAGVIMNDMVHRWKEPQLTFAPTPLKNEETQNGTANEEQGQSQLPQGQSQSPQAQQPQENQQETQQPPITANSNTTTTTSSTQS</sequence>
<comment type="caution">
    <text evidence="10">The sequence shown here is derived from an EMBL/GenBank/DDBJ whole genome shotgun (WGS) entry which is preliminary data.</text>
</comment>
<evidence type="ECO:0000256" key="7">
    <source>
        <dbReference type="ARBA" id="ARBA00023242"/>
    </source>
</evidence>
<dbReference type="Pfam" id="PF05669">
    <property type="entry name" value="Med31"/>
    <property type="match status" value="1"/>
</dbReference>
<dbReference type="InParanoid" id="K0KTF7"/>
<feature type="region of interest" description="Disordered" evidence="9">
    <location>
        <begin position="98"/>
        <end position="165"/>
    </location>
</feature>
<comment type="subunit">
    <text evidence="8">Component of the Mediator complex.</text>
</comment>
<dbReference type="Gene3D" id="1.10.10.1340">
    <property type="entry name" value="Mediator of RNA polymerase II, submodule Med31 (Soh1)"/>
    <property type="match status" value="1"/>
</dbReference>
<gene>
    <name evidence="10" type="ORF">BN7_4874</name>
</gene>
<keyword evidence="4 8" id="KW-0805">Transcription regulation</keyword>
<comment type="similarity">
    <text evidence="2 8">Belongs to the Mediator complex subunit 31 family.</text>
</comment>
<dbReference type="STRING" id="1206466.K0KTF7"/>
<evidence type="ECO:0000256" key="2">
    <source>
        <dbReference type="ARBA" id="ARBA00006378"/>
    </source>
</evidence>
<dbReference type="eggNOG" id="KOG4086">
    <property type="taxonomic scope" value="Eukaryota"/>
</dbReference>
<name>K0KTF7_WICCF</name>
<dbReference type="HOGENOM" id="CLU_071681_3_0_1"/>
<dbReference type="GO" id="GO:0016592">
    <property type="term" value="C:mediator complex"/>
    <property type="evidence" value="ECO:0007669"/>
    <property type="project" value="InterPro"/>
</dbReference>
<keyword evidence="7 8" id="KW-0539">Nucleus</keyword>
<evidence type="ECO:0000256" key="4">
    <source>
        <dbReference type="ARBA" id="ARBA00023015"/>
    </source>
</evidence>
<evidence type="ECO:0000313" key="11">
    <source>
        <dbReference type="Proteomes" id="UP000009328"/>
    </source>
</evidence>
<dbReference type="EMBL" id="CAIF01000188">
    <property type="protein sequence ID" value="CCH45292.1"/>
    <property type="molecule type" value="Genomic_DNA"/>
</dbReference>
<proteinExistence type="inferred from homology"/>
<dbReference type="InterPro" id="IPR038089">
    <property type="entry name" value="Med31_sf"/>
</dbReference>
<dbReference type="AlphaFoldDB" id="K0KTF7"/>
<evidence type="ECO:0000256" key="9">
    <source>
        <dbReference type="SAM" id="MobiDB-lite"/>
    </source>
</evidence>
<evidence type="ECO:0000256" key="3">
    <source>
        <dbReference type="ARBA" id="ARBA00019660"/>
    </source>
</evidence>
<keyword evidence="5 8" id="KW-0010">Activator</keyword>
<keyword evidence="6 8" id="KW-0804">Transcription</keyword>
<dbReference type="InterPro" id="IPR008831">
    <property type="entry name" value="Mediator_Med31"/>
</dbReference>
<keyword evidence="11" id="KW-1185">Reference proteome</keyword>
<evidence type="ECO:0000313" key="10">
    <source>
        <dbReference type="EMBL" id="CCH45292.1"/>
    </source>
</evidence>
<comment type="subcellular location">
    <subcellularLocation>
        <location evidence="1 8">Nucleus</location>
    </subcellularLocation>
</comment>
<comment type="function">
    <text evidence="8">Component of the Mediator complex, a coactivator involved in the regulated transcription of nearly all RNA polymerase II-dependent genes. Mediator functions as a bridge to convey information from gene-specific regulatory proteins to the basal RNA polymerase II transcription machinery. Mediator is recruited to promoters by direct interactions with regulatory proteins and serves as a scaffold for the assembly of a functional preinitiation complex with RNA polymerase II and the general transcription factors.</text>
</comment>
<organism evidence="10 11">
    <name type="scientific">Wickerhamomyces ciferrii (strain ATCC 14091 / BCRC 22168 / CBS 111 / JCM 3599 / NBRC 0793 / NRRL Y-1031 F-60-10)</name>
    <name type="common">Yeast</name>
    <name type="synonym">Pichia ciferrii</name>
    <dbReference type="NCBI Taxonomy" id="1206466"/>
    <lineage>
        <taxon>Eukaryota</taxon>
        <taxon>Fungi</taxon>
        <taxon>Dikarya</taxon>
        <taxon>Ascomycota</taxon>
        <taxon>Saccharomycotina</taxon>
        <taxon>Saccharomycetes</taxon>
        <taxon>Phaffomycetales</taxon>
        <taxon>Wickerhamomycetaceae</taxon>
        <taxon>Wickerhamomyces</taxon>
    </lineage>
</organism>